<name>A0A8E2E3V6_9PEZI</name>
<evidence type="ECO:0000313" key="3">
    <source>
        <dbReference type="EMBL" id="OCK76812.1"/>
    </source>
</evidence>
<feature type="region of interest" description="Disordered" evidence="1">
    <location>
        <begin position="72"/>
        <end position="92"/>
    </location>
</feature>
<keyword evidence="2" id="KW-1133">Transmembrane helix</keyword>
<gene>
    <name evidence="3" type="ORF">K432DRAFT_428456</name>
</gene>
<dbReference type="Proteomes" id="UP000250266">
    <property type="component" value="Unassembled WGS sequence"/>
</dbReference>
<protein>
    <submittedName>
        <fullName evidence="3">Uncharacterized protein</fullName>
    </submittedName>
</protein>
<dbReference type="EMBL" id="KV745177">
    <property type="protein sequence ID" value="OCK76812.1"/>
    <property type="molecule type" value="Genomic_DNA"/>
</dbReference>
<evidence type="ECO:0000256" key="2">
    <source>
        <dbReference type="SAM" id="Phobius"/>
    </source>
</evidence>
<accession>A0A8E2E3V6</accession>
<evidence type="ECO:0000313" key="4">
    <source>
        <dbReference type="Proteomes" id="UP000250266"/>
    </source>
</evidence>
<keyword evidence="2" id="KW-0472">Membrane</keyword>
<evidence type="ECO:0000256" key="1">
    <source>
        <dbReference type="SAM" id="MobiDB-lite"/>
    </source>
</evidence>
<feature type="transmembrane region" description="Helical" evidence="2">
    <location>
        <begin position="20"/>
        <end position="37"/>
    </location>
</feature>
<reference evidence="3 4" key="1">
    <citation type="journal article" date="2016" name="Nat. Commun.">
        <title>Ectomycorrhizal ecology is imprinted in the genome of the dominant symbiotic fungus Cenococcum geophilum.</title>
        <authorList>
            <consortium name="DOE Joint Genome Institute"/>
            <person name="Peter M."/>
            <person name="Kohler A."/>
            <person name="Ohm R.A."/>
            <person name="Kuo A."/>
            <person name="Krutzmann J."/>
            <person name="Morin E."/>
            <person name="Arend M."/>
            <person name="Barry K.W."/>
            <person name="Binder M."/>
            <person name="Choi C."/>
            <person name="Clum A."/>
            <person name="Copeland A."/>
            <person name="Grisel N."/>
            <person name="Haridas S."/>
            <person name="Kipfer T."/>
            <person name="LaButti K."/>
            <person name="Lindquist E."/>
            <person name="Lipzen A."/>
            <person name="Maire R."/>
            <person name="Meier B."/>
            <person name="Mihaltcheva S."/>
            <person name="Molinier V."/>
            <person name="Murat C."/>
            <person name="Poggeler S."/>
            <person name="Quandt C.A."/>
            <person name="Sperisen C."/>
            <person name="Tritt A."/>
            <person name="Tisserant E."/>
            <person name="Crous P.W."/>
            <person name="Henrissat B."/>
            <person name="Nehls U."/>
            <person name="Egli S."/>
            <person name="Spatafora J.W."/>
            <person name="Grigoriev I.V."/>
            <person name="Martin F.M."/>
        </authorList>
    </citation>
    <scope>NUCLEOTIDE SEQUENCE [LARGE SCALE GENOMIC DNA]</scope>
    <source>
        <strain evidence="3 4">CBS 459.81</strain>
    </source>
</reference>
<dbReference type="AlphaFoldDB" id="A0A8E2E3V6"/>
<organism evidence="3 4">
    <name type="scientific">Lepidopterella palustris CBS 459.81</name>
    <dbReference type="NCBI Taxonomy" id="1314670"/>
    <lineage>
        <taxon>Eukaryota</taxon>
        <taxon>Fungi</taxon>
        <taxon>Dikarya</taxon>
        <taxon>Ascomycota</taxon>
        <taxon>Pezizomycotina</taxon>
        <taxon>Dothideomycetes</taxon>
        <taxon>Pleosporomycetidae</taxon>
        <taxon>Mytilinidiales</taxon>
        <taxon>Argynnaceae</taxon>
        <taxon>Lepidopterella</taxon>
    </lineage>
</organism>
<sequence>MTPPRAEPDPNPNRKWPPPPTVWRLGTIVLFFFFFFYGDPSAFCARKAVGKDQSISMLSSLRTVAREESMESLSHSHRHKARLRSTSPHSPRVPSVAVFGLSEEQGLGGRGRVLQNTTHQRSSFLCMGGLGRHVPGDGPCTVLRVHALLARGNPRADAASLQVADVGD</sequence>
<keyword evidence="2" id="KW-0812">Transmembrane</keyword>
<keyword evidence="4" id="KW-1185">Reference proteome</keyword>
<proteinExistence type="predicted"/>